<dbReference type="Pfam" id="PF07653">
    <property type="entry name" value="SH3_2"/>
    <property type="match status" value="1"/>
</dbReference>
<keyword evidence="1 2" id="KW-0728">SH3 domain</keyword>
<dbReference type="SMART" id="SM00325">
    <property type="entry name" value="RhoGEF"/>
    <property type="match status" value="1"/>
</dbReference>
<dbReference type="PROSITE" id="PS50002">
    <property type="entry name" value="SH3"/>
    <property type="match status" value="1"/>
</dbReference>
<reference evidence="7 8" key="1">
    <citation type="journal article" date="2014" name="Nat. Genet.">
        <title>Whole-genome sequence of a flatfish provides insights into ZW sex chromosome evolution and adaptation to a benthic lifestyle.</title>
        <authorList>
            <person name="Chen S."/>
            <person name="Zhang G."/>
            <person name="Shao C."/>
            <person name="Huang Q."/>
            <person name="Liu G."/>
            <person name="Zhang P."/>
            <person name="Song W."/>
            <person name="An N."/>
            <person name="Chalopin D."/>
            <person name="Volff J.N."/>
            <person name="Hong Y."/>
            <person name="Li Q."/>
            <person name="Sha Z."/>
            <person name="Zhou H."/>
            <person name="Xie M."/>
            <person name="Yu Q."/>
            <person name="Liu Y."/>
            <person name="Xiang H."/>
            <person name="Wang N."/>
            <person name="Wu K."/>
            <person name="Yang C."/>
            <person name="Zhou Q."/>
            <person name="Liao X."/>
            <person name="Yang L."/>
            <person name="Hu Q."/>
            <person name="Zhang J."/>
            <person name="Meng L."/>
            <person name="Jin L."/>
            <person name="Tian Y."/>
            <person name="Lian J."/>
            <person name="Yang J."/>
            <person name="Miao G."/>
            <person name="Liu S."/>
            <person name="Liang Z."/>
            <person name="Yan F."/>
            <person name="Li Y."/>
            <person name="Sun B."/>
            <person name="Zhang H."/>
            <person name="Zhang J."/>
            <person name="Zhu Y."/>
            <person name="Du M."/>
            <person name="Zhao Y."/>
            <person name="Schartl M."/>
            <person name="Tang Q."/>
            <person name="Wang J."/>
        </authorList>
    </citation>
    <scope>NUCLEOTIDE SEQUENCE</scope>
</reference>
<evidence type="ECO:0000259" key="6">
    <source>
        <dbReference type="PROSITE" id="PS50010"/>
    </source>
</evidence>
<dbReference type="GO" id="GO:0005085">
    <property type="term" value="F:guanyl-nucleotide exchange factor activity"/>
    <property type="evidence" value="ECO:0007669"/>
    <property type="project" value="InterPro"/>
</dbReference>
<evidence type="ECO:0000256" key="4">
    <source>
        <dbReference type="SAM" id="MobiDB-lite"/>
    </source>
</evidence>
<evidence type="ECO:0000313" key="8">
    <source>
        <dbReference type="Proteomes" id="UP000265120"/>
    </source>
</evidence>
<protein>
    <submittedName>
        <fullName evidence="7">Rho guanine nucleotide exchange factor (GEF) 7a</fullName>
    </submittedName>
</protein>
<dbReference type="GO" id="GO:0035556">
    <property type="term" value="P:intracellular signal transduction"/>
    <property type="evidence" value="ECO:0007669"/>
    <property type="project" value="InterPro"/>
</dbReference>
<dbReference type="SUPFAM" id="SSF50729">
    <property type="entry name" value="PH domain-like"/>
    <property type="match status" value="1"/>
</dbReference>
<dbReference type="Proteomes" id="UP000265120">
    <property type="component" value="Chromosome 16"/>
</dbReference>
<dbReference type="FunFam" id="1.20.5.390:FF:000001">
    <property type="entry name" value="rho guanine nucleotide exchange factor 7 isoform X1"/>
    <property type="match status" value="1"/>
</dbReference>
<dbReference type="InterPro" id="IPR035789">
    <property type="entry name" value="BetaPIX_SH3"/>
</dbReference>
<dbReference type="InterPro" id="IPR035899">
    <property type="entry name" value="DBL_dom_sf"/>
</dbReference>
<dbReference type="PROSITE" id="PS00741">
    <property type="entry name" value="DH_1"/>
    <property type="match status" value="1"/>
</dbReference>
<dbReference type="Gene3D" id="1.20.5.390">
    <property type="entry name" value="L1 transposable element, trimerization domain"/>
    <property type="match status" value="1"/>
</dbReference>
<reference evidence="7" key="2">
    <citation type="submission" date="2025-08" db="UniProtKB">
        <authorList>
            <consortium name="Ensembl"/>
        </authorList>
    </citation>
    <scope>IDENTIFICATION</scope>
</reference>
<feature type="compositionally biased region" description="Basic residues" evidence="4">
    <location>
        <begin position="484"/>
        <end position="496"/>
    </location>
</feature>
<dbReference type="FunFam" id="2.30.30.40:FF:000034">
    <property type="entry name" value="Rho guanine nucleotide exchange factor (GEF) 7"/>
    <property type="match status" value="1"/>
</dbReference>
<dbReference type="Pfam" id="PF16614">
    <property type="entry name" value="RhoGEF67_u2"/>
    <property type="match status" value="1"/>
</dbReference>
<dbReference type="GeneTree" id="ENSGT00940000155360"/>
<evidence type="ECO:0000256" key="1">
    <source>
        <dbReference type="ARBA" id="ARBA00022443"/>
    </source>
</evidence>
<dbReference type="AlphaFoldDB" id="A0A3P8V164"/>
<dbReference type="Ensembl" id="ENSCSET00000006870.1">
    <property type="protein sequence ID" value="ENSCSEP00000006796.1"/>
    <property type="gene ID" value="ENSCSEG00000004389.1"/>
</dbReference>
<dbReference type="GO" id="GO:0030032">
    <property type="term" value="P:lamellipodium assembly"/>
    <property type="evidence" value="ECO:0007669"/>
    <property type="project" value="TreeGrafter"/>
</dbReference>
<dbReference type="SUPFAM" id="SSF50044">
    <property type="entry name" value="SH3-domain"/>
    <property type="match status" value="1"/>
</dbReference>
<evidence type="ECO:0000259" key="5">
    <source>
        <dbReference type="PROSITE" id="PS50002"/>
    </source>
</evidence>
<dbReference type="InterPro" id="IPR032409">
    <property type="entry name" value="GEF6/7_CC"/>
</dbReference>
<dbReference type="PROSITE" id="PS50010">
    <property type="entry name" value="DH_2"/>
    <property type="match status" value="1"/>
</dbReference>
<dbReference type="Gene3D" id="2.30.29.30">
    <property type="entry name" value="Pleckstrin-homology domain (PH domain)/Phosphotyrosine-binding domain (PTB)"/>
    <property type="match status" value="1"/>
</dbReference>
<dbReference type="Gene3D" id="2.30.30.40">
    <property type="entry name" value="SH3 Domains"/>
    <property type="match status" value="1"/>
</dbReference>
<dbReference type="CDD" id="cd00160">
    <property type="entry name" value="RhoGEF"/>
    <property type="match status" value="1"/>
</dbReference>
<dbReference type="InterPro" id="IPR001452">
    <property type="entry name" value="SH3_domain"/>
</dbReference>
<feature type="region of interest" description="Disordered" evidence="4">
    <location>
        <begin position="484"/>
        <end position="503"/>
    </location>
</feature>
<dbReference type="InParanoid" id="A0A3P8V164"/>
<dbReference type="CDD" id="cd12061">
    <property type="entry name" value="SH3_betaPIX"/>
    <property type="match status" value="1"/>
</dbReference>
<feature type="domain" description="DH" evidence="6">
    <location>
        <begin position="93"/>
        <end position="272"/>
    </location>
</feature>
<feature type="coiled-coil region" evidence="3">
    <location>
        <begin position="578"/>
        <end position="619"/>
    </location>
</feature>
<keyword evidence="3" id="KW-0175">Coiled coil</keyword>
<dbReference type="FunFam" id="1.20.900.10:FF:000016">
    <property type="entry name" value="Rho guanine nucleotide exchange factor 6"/>
    <property type="match status" value="1"/>
</dbReference>
<dbReference type="PRINTS" id="PR00452">
    <property type="entry name" value="SH3DOMAIN"/>
</dbReference>
<dbReference type="Pfam" id="PF16523">
    <property type="entry name" value="betaPIX_CC"/>
    <property type="match status" value="1"/>
</dbReference>
<dbReference type="Pfam" id="PF00621">
    <property type="entry name" value="RhoGEF"/>
    <property type="match status" value="1"/>
</dbReference>
<dbReference type="GO" id="GO:0005737">
    <property type="term" value="C:cytoplasm"/>
    <property type="evidence" value="ECO:0007669"/>
    <property type="project" value="TreeGrafter"/>
</dbReference>
<evidence type="ECO:0000313" key="7">
    <source>
        <dbReference type="Ensembl" id="ENSCSEP00000006796.1"/>
    </source>
</evidence>
<dbReference type="InterPro" id="IPR001331">
    <property type="entry name" value="GDS_CDC24_CS"/>
</dbReference>
<dbReference type="PANTHER" id="PTHR46026">
    <property type="entry name" value="RHO-TYPE GUANINE NUCLEOTIDE EXCHANGE FACTOR, ISOFORM F"/>
    <property type="match status" value="1"/>
</dbReference>
<dbReference type="InterPro" id="IPR011993">
    <property type="entry name" value="PH-like_dom_sf"/>
</dbReference>
<proteinExistence type="predicted"/>
<evidence type="ECO:0000256" key="2">
    <source>
        <dbReference type="PROSITE-ProRule" id="PRU00192"/>
    </source>
</evidence>
<sequence>MSENSGQQLLVKARFNFQQTNEDELTFNKGDIISVTRQEDGGWWEGMFSGRTGWFPSNYVREIKGTDKQVSPKSGTLKSPPKGFDTSAISKTYYNLVLQNILETETEYSKDLQCLLTNYLRPLQNIDKLSSSDVALILGNLEEISTFQQMLVQSLEECTKLPEIQQKVGGFFLNLMPQMKALYVSYCSNHPCAVNVLTQHSEVLGEFMEGRGAVTPGILTLTTGLSKPFMRIDKYPTLLKELERHMESYPDRPDIQKCMTSFKSLSAQCQEVRKRKELELQILTETIRLWEGDDIKTLGSVLYMSQVLVQSPGSEEKNERYLMLFPHVLLMLSASPRMSGFIFQGKLPVSSMVTEMSALFERLHVVCNNQQDLQDWVEHLSRQIKHTTATAPSHKPISVPCHTLPSHPLTPSRHAESRAMTVAPTYHTLPHPSSHGTTHSTMMWGPLEPPNTPKPWSLSCLRPAPPLRPSAALCYKEDLSKSPKSVKKLLPKRKPERKQSEEEFAVRKSTAALEEDAQILKVIEAYCTSAKTRQTLNSRVRKETGLHVIIPGEEKVFVDDPSRNGQSAVEEKSLVDVVYALRDEVQELKQDNKKMKRSLEEEQRARKDLEKVVRRVLKSMNDPTWDETNL</sequence>
<dbReference type="OMA" id="DILKCMA"/>
<accession>A0A3P8V164</accession>
<dbReference type="PANTHER" id="PTHR46026:SF3">
    <property type="entry name" value="RHO GUANINE NUCLEOTIDE EXCHANGE FACTOR 7"/>
    <property type="match status" value="1"/>
</dbReference>
<organism evidence="7 8">
    <name type="scientific">Cynoglossus semilaevis</name>
    <name type="common">Tongue sole</name>
    <dbReference type="NCBI Taxonomy" id="244447"/>
    <lineage>
        <taxon>Eukaryota</taxon>
        <taxon>Metazoa</taxon>
        <taxon>Chordata</taxon>
        <taxon>Craniata</taxon>
        <taxon>Vertebrata</taxon>
        <taxon>Euteleostomi</taxon>
        <taxon>Actinopterygii</taxon>
        <taxon>Neopterygii</taxon>
        <taxon>Teleostei</taxon>
        <taxon>Neoteleostei</taxon>
        <taxon>Acanthomorphata</taxon>
        <taxon>Carangaria</taxon>
        <taxon>Pleuronectiformes</taxon>
        <taxon>Pleuronectoidei</taxon>
        <taxon>Cynoglossidae</taxon>
        <taxon>Cynoglossinae</taxon>
        <taxon>Cynoglossus</taxon>
    </lineage>
</organism>
<dbReference type="InterPro" id="IPR036028">
    <property type="entry name" value="SH3-like_dom_sf"/>
</dbReference>
<keyword evidence="8" id="KW-1185">Reference proteome</keyword>
<name>A0A3P8V164_CYNSE</name>
<dbReference type="SMART" id="SM00326">
    <property type="entry name" value="SH3"/>
    <property type="match status" value="1"/>
</dbReference>
<feature type="domain" description="SH3" evidence="5">
    <location>
        <begin position="6"/>
        <end position="65"/>
    </location>
</feature>
<dbReference type="InterPro" id="IPR000219">
    <property type="entry name" value="DH_dom"/>
</dbReference>
<reference evidence="7" key="3">
    <citation type="submission" date="2025-09" db="UniProtKB">
        <authorList>
            <consortium name="Ensembl"/>
        </authorList>
    </citation>
    <scope>IDENTIFICATION</scope>
</reference>
<dbReference type="STRING" id="244447.ENSCSEP00000006796"/>
<dbReference type="SUPFAM" id="SSF48065">
    <property type="entry name" value="DBL homology domain (DH-domain)"/>
    <property type="match status" value="1"/>
</dbReference>
<dbReference type="GO" id="GO:0030027">
    <property type="term" value="C:lamellipodium"/>
    <property type="evidence" value="ECO:0007669"/>
    <property type="project" value="TreeGrafter"/>
</dbReference>
<evidence type="ECO:0000256" key="3">
    <source>
        <dbReference type="SAM" id="Coils"/>
    </source>
</evidence>
<dbReference type="Gene3D" id="1.20.900.10">
    <property type="entry name" value="Dbl homology (DH) domain"/>
    <property type="match status" value="1"/>
</dbReference>